<dbReference type="Proteomes" id="UP001148629">
    <property type="component" value="Unassembled WGS sequence"/>
</dbReference>
<evidence type="ECO:0000313" key="2">
    <source>
        <dbReference type="Proteomes" id="UP001148629"/>
    </source>
</evidence>
<evidence type="ECO:0000313" key="1">
    <source>
        <dbReference type="EMBL" id="KAJ3504606.1"/>
    </source>
</evidence>
<comment type="caution">
    <text evidence="1">The sequence shown here is derived from an EMBL/GenBank/DDBJ whole genome shotgun (WGS) entry which is preliminary data.</text>
</comment>
<keyword evidence="2" id="KW-1185">Reference proteome</keyword>
<name>A0ACC1RAI6_9HYPO</name>
<organism evidence="1 2">
    <name type="scientific">Fusarium decemcellulare</name>
    <dbReference type="NCBI Taxonomy" id="57161"/>
    <lineage>
        <taxon>Eukaryota</taxon>
        <taxon>Fungi</taxon>
        <taxon>Dikarya</taxon>
        <taxon>Ascomycota</taxon>
        <taxon>Pezizomycotina</taxon>
        <taxon>Sordariomycetes</taxon>
        <taxon>Hypocreomycetidae</taxon>
        <taxon>Hypocreales</taxon>
        <taxon>Nectriaceae</taxon>
        <taxon>Fusarium</taxon>
        <taxon>Fusarium decemcellulare species complex</taxon>
    </lineage>
</organism>
<proteinExistence type="predicted"/>
<sequence>MATNTPNVVLPDYPDRDHSIREASVAIAVDVSSSTSGPALAAEKKLVSRIAKRLSPKSQLSSLILPWSGTAHDCLGLNSVDTLTPQLMTRPVAILENKTHLAALSRSSLWLLLTDGEVSDRQRTHFARKIPMTGLHGTASITVVVQSRHEYKNKRPALCDISVGVSVYALSPNCLFLFCDTSSNHLFILQAKGAFKSLLKGADNPVLDSSTTWNSLPRLSLDDLVKVAIPVPKRLETHQIALQDSLIVNINDLLSDKLSPDAVTRILADDDNLGSIIMTLQSRNQNDAFQEFINRQAIALGDPLFQKREDIDGQAVGIYTELCEAFHQNKSQRHLYRLQEQLRRGGCKRSEAGYDSPGFGQIGDGPHQSCQQSELHSQLRRTRVRTL</sequence>
<gene>
    <name evidence="1" type="ORF">NM208_g16314</name>
</gene>
<reference evidence="1" key="1">
    <citation type="submission" date="2022-08" db="EMBL/GenBank/DDBJ databases">
        <title>Genome Sequence of Fusarium decemcellulare.</title>
        <authorList>
            <person name="Buettner E."/>
        </authorList>
    </citation>
    <scope>NUCLEOTIDE SEQUENCE</scope>
    <source>
        <strain evidence="1">Babe19</strain>
    </source>
</reference>
<accession>A0ACC1RAI6</accession>
<protein>
    <submittedName>
        <fullName evidence="1">Uncharacterized protein</fullName>
    </submittedName>
</protein>
<dbReference type="EMBL" id="JANRMS010004957">
    <property type="protein sequence ID" value="KAJ3504606.1"/>
    <property type="molecule type" value="Genomic_DNA"/>
</dbReference>